<dbReference type="Gene3D" id="2.60.40.10">
    <property type="entry name" value="Immunoglobulins"/>
    <property type="match status" value="1"/>
</dbReference>
<dbReference type="EMBL" id="LXEP01000003">
    <property type="protein sequence ID" value="OAT23921.1"/>
    <property type="molecule type" value="Genomic_DNA"/>
</dbReference>
<reference evidence="1 2" key="1">
    <citation type="submission" date="2016-04" db="EMBL/GenBank/DDBJ databases">
        <title>ATOL: Assembling a taxonomically balanced genome-scale reconstruction of the evolutionary history of the Enterobacteriaceae.</title>
        <authorList>
            <person name="Plunkett G.III."/>
            <person name="Neeno-Eckwall E.C."/>
            <person name="Glasner J.D."/>
            <person name="Perna N.T."/>
        </authorList>
    </citation>
    <scope>NUCLEOTIDE SEQUENCE [LARGE SCALE GENOMIC DNA]</scope>
    <source>
        <strain evidence="1 2">ATCC 51604</strain>
    </source>
</reference>
<dbReference type="InterPro" id="IPR013783">
    <property type="entry name" value="Ig-like_fold"/>
</dbReference>
<name>A0A1B7I647_9ENTR</name>
<dbReference type="PATRIC" id="fig|1354253.4.peg.215"/>
<evidence type="ECO:0008006" key="3">
    <source>
        <dbReference type="Google" id="ProtNLM"/>
    </source>
</evidence>
<evidence type="ECO:0000313" key="1">
    <source>
        <dbReference type="EMBL" id="OAT23921.1"/>
    </source>
</evidence>
<sequence length="244" mass="26738">MKKIALLLTGVILPVIGYTAAPEISVGMMQDYIDADKSSFVKRIRNDGDATAFVKVDVSEIVPGNKSESNEKPAMDINQVKSSGGHTLIASPARLIIPAKSMQTVRLLVMGDRQQERYYRVRYIPVMPDSKGGFNVSQKEVSDYGATLSAGVNILAGYGTIVYVRPGKVSFNTDITQNESGMTVRNNGNSVIFLDHFKTCDSNGKNCDVTAKHHILPGASRDFTKKAGQVFHFQLIEGDKTKRY</sequence>
<proteinExistence type="predicted"/>
<dbReference type="SUPFAM" id="SSF49354">
    <property type="entry name" value="PapD-like"/>
    <property type="match status" value="1"/>
</dbReference>
<organism evidence="1 2">
    <name type="scientific">Buttiauxella gaviniae ATCC 51604</name>
    <dbReference type="NCBI Taxonomy" id="1354253"/>
    <lineage>
        <taxon>Bacteria</taxon>
        <taxon>Pseudomonadati</taxon>
        <taxon>Pseudomonadota</taxon>
        <taxon>Gammaproteobacteria</taxon>
        <taxon>Enterobacterales</taxon>
        <taxon>Enterobacteriaceae</taxon>
        <taxon>Buttiauxella</taxon>
    </lineage>
</organism>
<dbReference type="Proteomes" id="UP000078504">
    <property type="component" value="Unassembled WGS sequence"/>
</dbReference>
<dbReference type="InterPro" id="IPR008962">
    <property type="entry name" value="PapD-like_sf"/>
</dbReference>
<comment type="caution">
    <text evidence="1">The sequence shown here is derived from an EMBL/GenBank/DDBJ whole genome shotgun (WGS) entry which is preliminary data.</text>
</comment>
<evidence type="ECO:0000313" key="2">
    <source>
        <dbReference type="Proteomes" id="UP000078504"/>
    </source>
</evidence>
<dbReference type="AlphaFoldDB" id="A0A1B7I647"/>
<accession>A0A1B7I647</accession>
<protein>
    <recommendedName>
        <fullName evidence="3">Pilus assembly protein</fullName>
    </recommendedName>
</protein>
<dbReference type="RefSeq" id="WP_064511693.1">
    <property type="nucleotide sequence ID" value="NZ_LXEP01000003.1"/>
</dbReference>
<gene>
    <name evidence="1" type="ORF">M977_00211</name>
</gene>